<keyword evidence="8 18" id="KW-0547">Nucleotide-binding</keyword>
<dbReference type="CDD" id="cd00371">
    <property type="entry name" value="HMA"/>
    <property type="match status" value="1"/>
</dbReference>
<dbReference type="InterPro" id="IPR018303">
    <property type="entry name" value="ATPase_P-typ_P_site"/>
</dbReference>
<keyword evidence="6 18" id="KW-0812">Transmembrane</keyword>
<dbReference type="PANTHER" id="PTHR43520">
    <property type="entry name" value="ATP7, ISOFORM B"/>
    <property type="match status" value="1"/>
</dbReference>
<comment type="subcellular location">
    <subcellularLocation>
        <location evidence="1">Cell membrane</location>
        <topology evidence="1">Multi-pass membrane protein</topology>
    </subcellularLocation>
</comment>
<evidence type="ECO:0000256" key="8">
    <source>
        <dbReference type="ARBA" id="ARBA00022741"/>
    </source>
</evidence>
<feature type="transmembrane region" description="Helical" evidence="18">
    <location>
        <begin position="163"/>
        <end position="186"/>
    </location>
</feature>
<evidence type="ECO:0000256" key="16">
    <source>
        <dbReference type="ARBA" id="ARBA00033239"/>
    </source>
</evidence>
<dbReference type="GO" id="GO:0016887">
    <property type="term" value="F:ATP hydrolysis activity"/>
    <property type="evidence" value="ECO:0007669"/>
    <property type="project" value="InterPro"/>
</dbReference>
<dbReference type="InterPro" id="IPR008250">
    <property type="entry name" value="ATPase_P-typ_transduc_dom_A_sf"/>
</dbReference>
<evidence type="ECO:0000259" key="19">
    <source>
        <dbReference type="PROSITE" id="PS50846"/>
    </source>
</evidence>
<keyword evidence="7 18" id="KW-0479">Metal-binding</keyword>
<protein>
    <recommendedName>
        <fullName evidence="3">P-type Cu(+) transporter</fullName>
        <ecNumber evidence="3">7.2.2.8</ecNumber>
    </recommendedName>
    <alternativeName>
        <fullName evidence="16">Cu(+)-exporting ATPase</fullName>
    </alternativeName>
</protein>
<feature type="transmembrane region" description="Helical" evidence="18">
    <location>
        <begin position="133"/>
        <end position="151"/>
    </location>
</feature>
<dbReference type="Gene3D" id="2.70.150.10">
    <property type="entry name" value="Calcium-transporting ATPase, cytoplasmic transduction domain A"/>
    <property type="match status" value="1"/>
</dbReference>
<keyword evidence="5 18" id="KW-1003">Cell membrane</keyword>
<dbReference type="InterPro" id="IPR036163">
    <property type="entry name" value="HMA_dom_sf"/>
</dbReference>
<dbReference type="AlphaFoldDB" id="A0A538U995"/>
<evidence type="ECO:0000256" key="18">
    <source>
        <dbReference type="RuleBase" id="RU362081"/>
    </source>
</evidence>
<proteinExistence type="inferred from homology"/>
<feature type="domain" description="HMA" evidence="19">
    <location>
        <begin position="9"/>
        <end position="75"/>
    </location>
</feature>
<organism evidence="20 21">
    <name type="scientific">Eiseniibacteriota bacterium</name>
    <dbReference type="NCBI Taxonomy" id="2212470"/>
    <lineage>
        <taxon>Bacteria</taxon>
        <taxon>Candidatus Eiseniibacteriota</taxon>
    </lineage>
</organism>
<dbReference type="InterPro" id="IPR059000">
    <property type="entry name" value="ATPase_P-type_domA"/>
</dbReference>
<keyword evidence="10 18" id="KW-0067">ATP-binding</keyword>
<keyword evidence="14" id="KW-0406">Ion transport</keyword>
<reference evidence="20 21" key="1">
    <citation type="journal article" date="2019" name="Nat. Microbiol.">
        <title>Mediterranean grassland soil C-N compound turnover is dependent on rainfall and depth, and is mediated by genomically divergent microorganisms.</title>
        <authorList>
            <person name="Diamond S."/>
            <person name="Andeer P.F."/>
            <person name="Li Z."/>
            <person name="Crits-Christoph A."/>
            <person name="Burstein D."/>
            <person name="Anantharaman K."/>
            <person name="Lane K.R."/>
            <person name="Thomas B.C."/>
            <person name="Pan C."/>
            <person name="Northen T.R."/>
            <person name="Banfield J.F."/>
        </authorList>
    </citation>
    <scope>NUCLEOTIDE SEQUENCE [LARGE SCALE GENOMIC DNA]</scope>
    <source>
        <strain evidence="20">WS_11</strain>
    </source>
</reference>
<evidence type="ECO:0000256" key="3">
    <source>
        <dbReference type="ARBA" id="ARBA00012517"/>
    </source>
</evidence>
<dbReference type="InterPro" id="IPR006121">
    <property type="entry name" value="HMA_dom"/>
</dbReference>
<keyword evidence="11" id="KW-1278">Translocase</keyword>
<keyword evidence="15 18" id="KW-0472">Membrane</keyword>
<evidence type="ECO:0000256" key="13">
    <source>
        <dbReference type="ARBA" id="ARBA00023008"/>
    </source>
</evidence>
<dbReference type="NCBIfam" id="TIGR01525">
    <property type="entry name" value="ATPase-IB_hvy"/>
    <property type="match status" value="1"/>
</dbReference>
<dbReference type="NCBIfam" id="TIGR01511">
    <property type="entry name" value="ATPase-IB1_Cu"/>
    <property type="match status" value="1"/>
</dbReference>
<name>A0A538U995_UNCEI</name>
<sequence>MPFLPLSQVKTSPTAPAAARPGACVASVERALGTVPGVAQASVNLATERAHVRLAAPVAPERLAEAVRAAGYGARPVTGAVPDDAEQRERAAELAGLSRRFVVAAALALPVVVLGNLGRVGPLATVDEGTKNLIQLLFATPIQWWAGWPFVRGTWTGIRRRTADMNLLIGVGTLAAYLYSLAATVWPGRFLAAGVAPHVYFDTAAVIVVLILLGRMLEAQARAGTSRAMRRLLDLRPRVAHRVKGGDTEAVPLEAVAPGDRLLVRPGERVPVDGRVTEGRSRIDQSMLTGEPMPVEVGPGDAVVGATVNQSGAFHMQAEKVGADSVLMQIVRLVQQAQGSKAAVARLADRIAAVFVPVVITVALAAFVLWFDLGPAPRLAHALLAAVAVLIIACPCALGLATPTALMVGTGRGAELGVLIRGAEVLESAQGIDTVVFDKTGTLTLGRPALADLLPAPGVTAERLLRVAASVERHSEHPLAAAIVRGATERGLALAEPDDVAAIPGRGVVGLLQGRPVVLGTPALLAEQGVDLGALDAERERQEAAGRTVVAVAEGGAVLGLVTVSDTLKPGAPEAVAALARAGLQVWMITGDNARTAHAVARAAGIDAGRVLAQVLPGEKAARIAGLQAQGRKVAMVGDGINDAPALARADLGIAMGGGTDIAMEAAGITLVRGDLAAVPIALRLARRTLQVIRQNLFWAFVYNTVGIPVAAGLLFVLLRVGGPVGPVLGWQGTLNPMLASLAMALSSVSVVTSSLRLRRFR</sequence>
<dbReference type="SFLD" id="SFLDG00002">
    <property type="entry name" value="C1.7:_P-type_atpase_like"/>
    <property type="match status" value="1"/>
</dbReference>
<dbReference type="GO" id="GO:0055070">
    <property type="term" value="P:copper ion homeostasis"/>
    <property type="evidence" value="ECO:0007669"/>
    <property type="project" value="TreeGrafter"/>
</dbReference>
<dbReference type="EMBL" id="VBPB01000107">
    <property type="protein sequence ID" value="TMQ72468.1"/>
    <property type="molecule type" value="Genomic_DNA"/>
</dbReference>
<dbReference type="InterPro" id="IPR044492">
    <property type="entry name" value="P_typ_ATPase_HD_dom"/>
</dbReference>
<feature type="transmembrane region" description="Helical" evidence="18">
    <location>
        <begin position="198"/>
        <end position="217"/>
    </location>
</feature>
<evidence type="ECO:0000256" key="7">
    <source>
        <dbReference type="ARBA" id="ARBA00022723"/>
    </source>
</evidence>
<keyword evidence="4" id="KW-0813">Transport</keyword>
<feature type="transmembrane region" description="Helical" evidence="18">
    <location>
        <begin position="101"/>
        <end position="121"/>
    </location>
</feature>
<comment type="catalytic activity">
    <reaction evidence="17">
        <text>Cu(+)(in) + ATP + H2O = Cu(+)(out) + ADP + phosphate + H(+)</text>
        <dbReference type="Rhea" id="RHEA:25792"/>
        <dbReference type="ChEBI" id="CHEBI:15377"/>
        <dbReference type="ChEBI" id="CHEBI:15378"/>
        <dbReference type="ChEBI" id="CHEBI:30616"/>
        <dbReference type="ChEBI" id="CHEBI:43474"/>
        <dbReference type="ChEBI" id="CHEBI:49552"/>
        <dbReference type="ChEBI" id="CHEBI:456216"/>
        <dbReference type="EC" id="7.2.2.8"/>
    </reaction>
</comment>
<dbReference type="InterPro" id="IPR001757">
    <property type="entry name" value="P_typ_ATPase"/>
</dbReference>
<comment type="caution">
    <text evidence="20">The sequence shown here is derived from an EMBL/GenBank/DDBJ whole genome shotgun (WGS) entry which is preliminary data.</text>
</comment>
<dbReference type="SFLD" id="SFLDS00003">
    <property type="entry name" value="Haloacid_Dehalogenase"/>
    <property type="match status" value="1"/>
</dbReference>
<evidence type="ECO:0000313" key="21">
    <source>
        <dbReference type="Proteomes" id="UP000319771"/>
    </source>
</evidence>
<evidence type="ECO:0000256" key="10">
    <source>
        <dbReference type="ARBA" id="ARBA00022840"/>
    </source>
</evidence>
<dbReference type="GO" id="GO:0005886">
    <property type="term" value="C:plasma membrane"/>
    <property type="evidence" value="ECO:0007669"/>
    <property type="project" value="UniProtKB-SubCell"/>
</dbReference>
<comment type="similarity">
    <text evidence="2 18">Belongs to the cation transport ATPase (P-type) (TC 3.A.3) family. Type IB subfamily.</text>
</comment>
<feature type="transmembrane region" description="Helical" evidence="18">
    <location>
        <begin position="383"/>
        <end position="402"/>
    </location>
</feature>
<dbReference type="Gene3D" id="3.40.1110.10">
    <property type="entry name" value="Calcium-transporting ATPase, cytoplasmic domain N"/>
    <property type="match status" value="1"/>
</dbReference>
<evidence type="ECO:0000256" key="14">
    <source>
        <dbReference type="ARBA" id="ARBA00023065"/>
    </source>
</evidence>
<accession>A0A538U995</accession>
<keyword evidence="9" id="KW-0187">Copper transport</keyword>
<evidence type="ECO:0000256" key="11">
    <source>
        <dbReference type="ARBA" id="ARBA00022967"/>
    </source>
</evidence>
<dbReference type="Proteomes" id="UP000319771">
    <property type="component" value="Unassembled WGS sequence"/>
</dbReference>
<evidence type="ECO:0000256" key="17">
    <source>
        <dbReference type="ARBA" id="ARBA00049289"/>
    </source>
</evidence>
<dbReference type="FunFam" id="2.70.150.10:FF:000020">
    <property type="entry name" value="Copper-exporting P-type ATPase A"/>
    <property type="match status" value="1"/>
</dbReference>
<dbReference type="EC" id="7.2.2.8" evidence="3"/>
<feature type="transmembrane region" description="Helical" evidence="18">
    <location>
        <begin position="351"/>
        <end position="371"/>
    </location>
</feature>
<dbReference type="PROSITE" id="PS00154">
    <property type="entry name" value="ATPASE_E1_E2"/>
    <property type="match status" value="1"/>
</dbReference>
<evidence type="ECO:0000256" key="2">
    <source>
        <dbReference type="ARBA" id="ARBA00006024"/>
    </source>
</evidence>
<evidence type="ECO:0000256" key="12">
    <source>
        <dbReference type="ARBA" id="ARBA00022989"/>
    </source>
</evidence>
<evidence type="ECO:0000256" key="9">
    <source>
        <dbReference type="ARBA" id="ARBA00022796"/>
    </source>
</evidence>
<evidence type="ECO:0000256" key="1">
    <source>
        <dbReference type="ARBA" id="ARBA00004651"/>
    </source>
</evidence>
<dbReference type="InterPro" id="IPR023298">
    <property type="entry name" value="ATPase_P-typ_TM_dom_sf"/>
</dbReference>
<keyword evidence="12 18" id="KW-1133">Transmembrane helix</keyword>
<dbReference type="InterPro" id="IPR023299">
    <property type="entry name" value="ATPase_P-typ_cyto_dom_N"/>
</dbReference>
<feature type="transmembrane region" description="Helical" evidence="18">
    <location>
        <begin position="697"/>
        <end position="719"/>
    </location>
</feature>
<evidence type="ECO:0000256" key="15">
    <source>
        <dbReference type="ARBA" id="ARBA00023136"/>
    </source>
</evidence>
<evidence type="ECO:0000256" key="6">
    <source>
        <dbReference type="ARBA" id="ARBA00022692"/>
    </source>
</evidence>
<dbReference type="SUPFAM" id="SSF55008">
    <property type="entry name" value="HMA, heavy metal-associated domain"/>
    <property type="match status" value="1"/>
</dbReference>
<dbReference type="Pfam" id="PF00702">
    <property type="entry name" value="Hydrolase"/>
    <property type="match status" value="1"/>
</dbReference>
<dbReference type="PANTHER" id="PTHR43520:SF8">
    <property type="entry name" value="P-TYPE CU(+) TRANSPORTER"/>
    <property type="match status" value="1"/>
</dbReference>
<dbReference type="PRINTS" id="PR00943">
    <property type="entry name" value="CUATPASE"/>
</dbReference>
<dbReference type="PRINTS" id="PR00119">
    <property type="entry name" value="CATATPASE"/>
</dbReference>
<dbReference type="SUPFAM" id="SSF81665">
    <property type="entry name" value="Calcium ATPase, transmembrane domain M"/>
    <property type="match status" value="1"/>
</dbReference>
<dbReference type="GO" id="GO:0043682">
    <property type="term" value="F:P-type divalent copper transporter activity"/>
    <property type="evidence" value="ECO:0007669"/>
    <property type="project" value="TreeGrafter"/>
</dbReference>
<dbReference type="GO" id="GO:0005507">
    <property type="term" value="F:copper ion binding"/>
    <property type="evidence" value="ECO:0007669"/>
    <property type="project" value="TreeGrafter"/>
</dbReference>
<dbReference type="SUPFAM" id="SSF56784">
    <property type="entry name" value="HAD-like"/>
    <property type="match status" value="1"/>
</dbReference>
<dbReference type="InterPro" id="IPR027256">
    <property type="entry name" value="P-typ_ATPase_IB"/>
</dbReference>
<dbReference type="FunFam" id="3.40.50.1000:FF:000144">
    <property type="entry name" value="copper-transporting ATPase 1 isoform X2"/>
    <property type="match status" value="1"/>
</dbReference>
<dbReference type="Pfam" id="PF00122">
    <property type="entry name" value="E1-E2_ATPase"/>
    <property type="match status" value="1"/>
</dbReference>
<dbReference type="InterPro" id="IPR036412">
    <property type="entry name" value="HAD-like_sf"/>
</dbReference>
<dbReference type="Gene3D" id="3.40.50.1000">
    <property type="entry name" value="HAD superfamily/HAD-like"/>
    <property type="match status" value="1"/>
</dbReference>
<dbReference type="CDD" id="cd02094">
    <property type="entry name" value="P-type_ATPase_Cu-like"/>
    <property type="match status" value="1"/>
</dbReference>
<evidence type="ECO:0000256" key="4">
    <source>
        <dbReference type="ARBA" id="ARBA00022448"/>
    </source>
</evidence>
<dbReference type="PROSITE" id="PS50846">
    <property type="entry name" value="HMA_2"/>
    <property type="match status" value="1"/>
</dbReference>
<dbReference type="GO" id="GO:0140581">
    <property type="term" value="F:P-type monovalent copper transporter activity"/>
    <property type="evidence" value="ECO:0007669"/>
    <property type="project" value="UniProtKB-EC"/>
</dbReference>
<evidence type="ECO:0000313" key="20">
    <source>
        <dbReference type="EMBL" id="TMQ72468.1"/>
    </source>
</evidence>
<gene>
    <name evidence="20" type="ORF">E6K81_07405</name>
</gene>
<dbReference type="Gene3D" id="3.30.70.100">
    <property type="match status" value="1"/>
</dbReference>
<dbReference type="GO" id="GO:0005524">
    <property type="term" value="F:ATP binding"/>
    <property type="evidence" value="ECO:0007669"/>
    <property type="project" value="UniProtKB-UniRule"/>
</dbReference>
<dbReference type="InterPro" id="IPR023214">
    <property type="entry name" value="HAD_sf"/>
</dbReference>
<keyword evidence="13" id="KW-0186">Copper</keyword>
<dbReference type="PRINTS" id="PR00942">
    <property type="entry name" value="CUATPASEI"/>
</dbReference>
<evidence type="ECO:0000256" key="5">
    <source>
        <dbReference type="ARBA" id="ARBA00022475"/>
    </source>
</evidence>
<dbReference type="SFLD" id="SFLDF00027">
    <property type="entry name" value="p-type_atpase"/>
    <property type="match status" value="1"/>
</dbReference>
<dbReference type="SUPFAM" id="SSF81653">
    <property type="entry name" value="Calcium ATPase, transduction domain A"/>
    <property type="match status" value="1"/>
</dbReference>
<dbReference type="Pfam" id="PF00403">
    <property type="entry name" value="HMA"/>
    <property type="match status" value="1"/>
</dbReference>
<dbReference type="NCBIfam" id="TIGR01494">
    <property type="entry name" value="ATPase_P-type"/>
    <property type="match status" value="1"/>
</dbReference>
<feature type="transmembrane region" description="Helical" evidence="18">
    <location>
        <begin position="739"/>
        <end position="758"/>
    </location>
</feature>